<name>A0A0D3DCW4_BRAOL</name>
<keyword evidence="2" id="KW-1185">Reference proteome</keyword>
<reference evidence="1" key="2">
    <citation type="submission" date="2015-03" db="UniProtKB">
        <authorList>
            <consortium name="EnsemblPlants"/>
        </authorList>
    </citation>
    <scope>IDENTIFICATION</scope>
</reference>
<dbReference type="Proteomes" id="UP000032141">
    <property type="component" value="Chromosome C7"/>
</dbReference>
<accession>A0A0D3DCW4</accession>
<reference evidence="1 2" key="1">
    <citation type="journal article" date="2014" name="Genome Biol.">
        <title>Transcriptome and methylome profiling reveals relics of genome dominance in the mesopolyploid Brassica oleracea.</title>
        <authorList>
            <person name="Parkin I.A."/>
            <person name="Koh C."/>
            <person name="Tang H."/>
            <person name="Robinson S.J."/>
            <person name="Kagale S."/>
            <person name="Clarke W.E."/>
            <person name="Town C.D."/>
            <person name="Nixon J."/>
            <person name="Krishnakumar V."/>
            <person name="Bidwell S.L."/>
            <person name="Denoeud F."/>
            <person name="Belcram H."/>
            <person name="Links M.G."/>
            <person name="Just J."/>
            <person name="Clarke C."/>
            <person name="Bender T."/>
            <person name="Huebert T."/>
            <person name="Mason A.S."/>
            <person name="Pires J.C."/>
            <person name="Barker G."/>
            <person name="Moore J."/>
            <person name="Walley P.G."/>
            <person name="Manoli S."/>
            <person name="Batley J."/>
            <person name="Edwards D."/>
            <person name="Nelson M.N."/>
            <person name="Wang X."/>
            <person name="Paterson A.H."/>
            <person name="King G."/>
            <person name="Bancroft I."/>
            <person name="Chalhoub B."/>
            <person name="Sharpe A.G."/>
        </authorList>
    </citation>
    <scope>NUCLEOTIDE SEQUENCE</scope>
    <source>
        <strain evidence="1 2">cv. TO1000</strain>
    </source>
</reference>
<dbReference type="AlphaFoldDB" id="A0A0D3DCW4"/>
<dbReference type="OMA" id="RMIAHRH"/>
<evidence type="ECO:0000313" key="2">
    <source>
        <dbReference type="Proteomes" id="UP000032141"/>
    </source>
</evidence>
<dbReference type="EnsemblPlants" id="Bo7g096150.1">
    <property type="protein sequence ID" value="Bo7g096150.1"/>
    <property type="gene ID" value="Bo7g096150"/>
</dbReference>
<evidence type="ECO:0000313" key="1">
    <source>
        <dbReference type="EnsemblPlants" id="Bo7g096150.1"/>
    </source>
</evidence>
<protein>
    <submittedName>
        <fullName evidence="1">Uncharacterized protein</fullName>
    </submittedName>
</protein>
<organism evidence="1 2">
    <name type="scientific">Brassica oleracea var. oleracea</name>
    <dbReference type="NCBI Taxonomy" id="109376"/>
    <lineage>
        <taxon>Eukaryota</taxon>
        <taxon>Viridiplantae</taxon>
        <taxon>Streptophyta</taxon>
        <taxon>Embryophyta</taxon>
        <taxon>Tracheophyta</taxon>
        <taxon>Spermatophyta</taxon>
        <taxon>Magnoliopsida</taxon>
        <taxon>eudicotyledons</taxon>
        <taxon>Gunneridae</taxon>
        <taxon>Pentapetalae</taxon>
        <taxon>rosids</taxon>
        <taxon>malvids</taxon>
        <taxon>Brassicales</taxon>
        <taxon>Brassicaceae</taxon>
        <taxon>Brassiceae</taxon>
        <taxon>Brassica</taxon>
    </lineage>
</organism>
<dbReference type="HOGENOM" id="CLU_2657915_0_0_1"/>
<dbReference type="Gramene" id="Bo7g096150.1">
    <property type="protein sequence ID" value="Bo7g096150.1"/>
    <property type="gene ID" value="Bo7g096150"/>
</dbReference>
<sequence length="76" mass="8453">MVALLVTSTSYTTYGCDYDMKDLITETGLGNGILTKERMIAHRHQGTLQCLRLVFSMVTLVKMVNEAKANNPNWGS</sequence>
<proteinExistence type="predicted"/>